<gene>
    <name evidence="2" type="ORF">B0F90DRAFT_715337</name>
</gene>
<proteinExistence type="predicted"/>
<protein>
    <submittedName>
        <fullName evidence="2">Uncharacterized protein</fullName>
    </submittedName>
</protein>
<feature type="region of interest" description="Disordered" evidence="1">
    <location>
        <begin position="1"/>
        <end position="21"/>
    </location>
</feature>
<evidence type="ECO:0000256" key="1">
    <source>
        <dbReference type="SAM" id="MobiDB-lite"/>
    </source>
</evidence>
<organism evidence="2 3">
    <name type="scientific">Multifurca ochricompacta</name>
    <dbReference type="NCBI Taxonomy" id="376703"/>
    <lineage>
        <taxon>Eukaryota</taxon>
        <taxon>Fungi</taxon>
        <taxon>Dikarya</taxon>
        <taxon>Basidiomycota</taxon>
        <taxon>Agaricomycotina</taxon>
        <taxon>Agaricomycetes</taxon>
        <taxon>Russulales</taxon>
        <taxon>Russulaceae</taxon>
        <taxon>Multifurca</taxon>
    </lineage>
</organism>
<evidence type="ECO:0000313" key="2">
    <source>
        <dbReference type="EMBL" id="KAI0298381.1"/>
    </source>
</evidence>
<name>A0AAD4M1E8_9AGAM</name>
<keyword evidence="3" id="KW-1185">Reference proteome</keyword>
<dbReference type="AlphaFoldDB" id="A0AAD4M1E8"/>
<accession>A0AAD4M1E8</accession>
<reference evidence="2" key="1">
    <citation type="journal article" date="2022" name="New Phytol.">
        <title>Evolutionary transition to the ectomycorrhizal habit in the genomes of a hyperdiverse lineage of mushroom-forming fungi.</title>
        <authorList>
            <person name="Looney B."/>
            <person name="Miyauchi S."/>
            <person name="Morin E."/>
            <person name="Drula E."/>
            <person name="Courty P.E."/>
            <person name="Kohler A."/>
            <person name="Kuo A."/>
            <person name="LaButti K."/>
            <person name="Pangilinan J."/>
            <person name="Lipzen A."/>
            <person name="Riley R."/>
            <person name="Andreopoulos W."/>
            <person name="He G."/>
            <person name="Johnson J."/>
            <person name="Nolan M."/>
            <person name="Tritt A."/>
            <person name="Barry K.W."/>
            <person name="Grigoriev I.V."/>
            <person name="Nagy L.G."/>
            <person name="Hibbett D."/>
            <person name="Henrissat B."/>
            <person name="Matheny P.B."/>
            <person name="Labbe J."/>
            <person name="Martin F.M."/>
        </authorList>
    </citation>
    <scope>NUCLEOTIDE SEQUENCE</scope>
    <source>
        <strain evidence="2">BPL690</strain>
    </source>
</reference>
<evidence type="ECO:0000313" key="3">
    <source>
        <dbReference type="Proteomes" id="UP001203297"/>
    </source>
</evidence>
<sequence>MTPSQRVKAKRHEKPPKAVHPLDQLPIKGSTPTVTSVALDTFGDSNLSDAPQILGWKLNAENSEDLKTGCYGNFGYLGMVPMVRSALFITCSNIPLERSVGASPSSRVREEVACQERQRASESIPGRGVISIDSGFQTPDVAVNGVAQRRPQSKFQSAIHSAKALGYMSVPKNLTEVGLGQSWRRQPCRSSKFHRRSLPHQCAKR</sequence>
<dbReference type="Proteomes" id="UP001203297">
    <property type="component" value="Unassembled WGS sequence"/>
</dbReference>
<comment type="caution">
    <text evidence="2">The sequence shown here is derived from an EMBL/GenBank/DDBJ whole genome shotgun (WGS) entry which is preliminary data.</text>
</comment>
<dbReference type="EMBL" id="WTXG01000029">
    <property type="protein sequence ID" value="KAI0298381.1"/>
    <property type="molecule type" value="Genomic_DNA"/>
</dbReference>